<feature type="compositionally biased region" description="Polar residues" evidence="1">
    <location>
        <begin position="447"/>
        <end position="460"/>
    </location>
</feature>
<feature type="compositionally biased region" description="Basic residues" evidence="1">
    <location>
        <begin position="166"/>
        <end position="196"/>
    </location>
</feature>
<comment type="caution">
    <text evidence="4">The sequence shown here is derived from an EMBL/GenBank/DDBJ whole genome shotgun (WGS) entry which is preliminary data.</text>
</comment>
<keyword evidence="3" id="KW-0732">Signal</keyword>
<feature type="chain" id="PRO_5034262377" description="Mid2 domain-containing protein" evidence="3">
    <location>
        <begin position="28"/>
        <end position="460"/>
    </location>
</feature>
<keyword evidence="2" id="KW-0472">Membrane</keyword>
<evidence type="ECO:0008006" key="6">
    <source>
        <dbReference type="Google" id="ProtNLM"/>
    </source>
</evidence>
<feature type="region of interest" description="Disordered" evidence="1">
    <location>
        <begin position="78"/>
        <end position="271"/>
    </location>
</feature>
<dbReference type="AlphaFoldDB" id="A0A8H7BJQ5"/>
<feature type="compositionally biased region" description="Basic residues" evidence="1">
    <location>
        <begin position="138"/>
        <end position="157"/>
    </location>
</feature>
<feature type="compositionally biased region" description="Low complexity" evidence="1">
    <location>
        <begin position="219"/>
        <end position="242"/>
    </location>
</feature>
<name>A0A8H7BJQ5_9FUNG</name>
<dbReference type="EMBL" id="JABAYA010000196">
    <property type="protein sequence ID" value="KAF7722421.1"/>
    <property type="molecule type" value="Genomic_DNA"/>
</dbReference>
<feature type="transmembrane region" description="Helical" evidence="2">
    <location>
        <begin position="325"/>
        <end position="346"/>
    </location>
</feature>
<accession>A0A8H7BJQ5</accession>
<evidence type="ECO:0000256" key="3">
    <source>
        <dbReference type="SAM" id="SignalP"/>
    </source>
</evidence>
<gene>
    <name evidence="4" type="ORF">EC973_003160</name>
</gene>
<evidence type="ECO:0000313" key="4">
    <source>
        <dbReference type="EMBL" id="KAF7722421.1"/>
    </source>
</evidence>
<evidence type="ECO:0000313" key="5">
    <source>
        <dbReference type="Proteomes" id="UP000605846"/>
    </source>
</evidence>
<keyword evidence="2" id="KW-0812">Transmembrane</keyword>
<proteinExistence type="predicted"/>
<dbReference type="Proteomes" id="UP000605846">
    <property type="component" value="Unassembled WGS sequence"/>
</dbReference>
<reference evidence="4" key="1">
    <citation type="submission" date="2020-01" db="EMBL/GenBank/DDBJ databases">
        <title>Genome Sequencing of Three Apophysomyces-Like Fungal Strains Confirms a Novel Fungal Genus in the Mucoromycota with divergent Burkholderia-like Endosymbiotic Bacteria.</title>
        <authorList>
            <person name="Stajich J.E."/>
            <person name="Macias A.M."/>
            <person name="Carter-House D."/>
            <person name="Lovett B."/>
            <person name="Kasson L.R."/>
            <person name="Berry K."/>
            <person name="Grigoriev I."/>
            <person name="Chang Y."/>
            <person name="Spatafora J."/>
            <person name="Kasson M.T."/>
        </authorList>
    </citation>
    <scope>NUCLEOTIDE SEQUENCE</scope>
    <source>
        <strain evidence="4">NRRL A-21654</strain>
    </source>
</reference>
<sequence>MTTVLKGRASRLLFFMMILYLAVAVHAVDDPATHACAAQVTRNSTHQGDIEKRVAKLEHALANCTLVSLPTSTLISDKSVSKDHRSTKKSVASKTKQHHAVKTSDQKTRHKALKAKHRGKSKKVTHRPTKTSSLQSAQHHHHHHHPSAAAHRKHAKQAKPEASSRHPTKTSHRKGKKEEHRKKKPHTKPKHSKLKHTPTSSKITGKKGYPVSTHEPKKTSTSTIPQATSTTTTITTTTTTIENPPPTSNEKYVAPQSTADDHKDTEEAEDANDAVFDPSASAAVGATAQPSNQDAISNPNDSPKDANSDVMYSEAVDAQRNNATIGVSIGAVAGCVAAAGLAGMFIQRRRQTRKEESNDDLENQQNDEVNTRWKHQSFMNAVAGAVAKLPKRSNSSASQNNGGGGGLRSLLGTIRRTASNASSKSRSSEQSYGIAVTTPMPPIEPVNGQQAAQPNYTHAY</sequence>
<evidence type="ECO:0000256" key="1">
    <source>
        <dbReference type="SAM" id="MobiDB-lite"/>
    </source>
</evidence>
<keyword evidence="2" id="KW-1133">Transmembrane helix</keyword>
<dbReference type="OrthoDB" id="2290463at2759"/>
<organism evidence="4 5">
    <name type="scientific">Apophysomyces ossiformis</name>
    <dbReference type="NCBI Taxonomy" id="679940"/>
    <lineage>
        <taxon>Eukaryota</taxon>
        <taxon>Fungi</taxon>
        <taxon>Fungi incertae sedis</taxon>
        <taxon>Mucoromycota</taxon>
        <taxon>Mucoromycotina</taxon>
        <taxon>Mucoromycetes</taxon>
        <taxon>Mucorales</taxon>
        <taxon>Mucorineae</taxon>
        <taxon>Mucoraceae</taxon>
        <taxon>Apophysomyces</taxon>
    </lineage>
</organism>
<protein>
    <recommendedName>
        <fullName evidence="6">Mid2 domain-containing protein</fullName>
    </recommendedName>
</protein>
<feature type="signal peptide" evidence="3">
    <location>
        <begin position="1"/>
        <end position="27"/>
    </location>
</feature>
<feature type="compositionally biased region" description="Low complexity" evidence="1">
    <location>
        <begin position="419"/>
        <end position="431"/>
    </location>
</feature>
<feature type="compositionally biased region" description="Polar residues" evidence="1">
    <location>
        <begin position="288"/>
        <end position="301"/>
    </location>
</feature>
<feature type="region of interest" description="Disordered" evidence="1">
    <location>
        <begin position="388"/>
        <end position="460"/>
    </location>
</feature>
<feature type="region of interest" description="Disordered" evidence="1">
    <location>
        <begin position="283"/>
        <end position="308"/>
    </location>
</feature>
<evidence type="ECO:0000256" key="2">
    <source>
        <dbReference type="SAM" id="Phobius"/>
    </source>
</evidence>
<feature type="compositionally biased region" description="Basic residues" evidence="1">
    <location>
        <begin position="108"/>
        <end position="129"/>
    </location>
</feature>
<keyword evidence="5" id="KW-1185">Reference proteome</keyword>